<dbReference type="InterPro" id="IPR036322">
    <property type="entry name" value="WD40_repeat_dom_sf"/>
</dbReference>
<feature type="repeat" description="WD" evidence="1">
    <location>
        <begin position="334"/>
        <end position="368"/>
    </location>
</feature>
<dbReference type="Gene3D" id="2.130.10.10">
    <property type="entry name" value="YVTN repeat-like/Quinoprotein amine dehydrogenase"/>
    <property type="match status" value="2"/>
</dbReference>
<dbReference type="OrthoDB" id="63070at2759"/>
<feature type="compositionally biased region" description="Acidic residues" evidence="2">
    <location>
        <begin position="616"/>
        <end position="633"/>
    </location>
</feature>
<feature type="compositionally biased region" description="Acidic residues" evidence="2">
    <location>
        <begin position="13"/>
        <end position="59"/>
    </location>
</feature>
<dbReference type="GO" id="GO:0043161">
    <property type="term" value="P:proteasome-mediated ubiquitin-dependent protein catabolic process"/>
    <property type="evidence" value="ECO:0007669"/>
    <property type="project" value="TreeGrafter"/>
</dbReference>
<dbReference type="GO" id="GO:0080008">
    <property type="term" value="C:Cul4-RING E3 ubiquitin ligase complex"/>
    <property type="evidence" value="ECO:0007669"/>
    <property type="project" value="TreeGrafter"/>
</dbReference>
<dbReference type="InterPro" id="IPR051859">
    <property type="entry name" value="DCAF"/>
</dbReference>
<dbReference type="Proteomes" id="UP000018144">
    <property type="component" value="Unassembled WGS sequence"/>
</dbReference>
<keyword evidence="1" id="KW-0853">WD repeat</keyword>
<organism evidence="3 4">
    <name type="scientific">Pyronema omphalodes (strain CBS 100304)</name>
    <name type="common">Pyronema confluens</name>
    <dbReference type="NCBI Taxonomy" id="1076935"/>
    <lineage>
        <taxon>Eukaryota</taxon>
        <taxon>Fungi</taxon>
        <taxon>Dikarya</taxon>
        <taxon>Ascomycota</taxon>
        <taxon>Pezizomycotina</taxon>
        <taxon>Pezizomycetes</taxon>
        <taxon>Pezizales</taxon>
        <taxon>Pyronemataceae</taxon>
        <taxon>Pyronema</taxon>
    </lineage>
</organism>
<dbReference type="STRING" id="1076935.U4LP52"/>
<dbReference type="PANTHER" id="PTHR19847">
    <property type="entry name" value="DDB1- AND CUL4-ASSOCIATED FACTOR 11"/>
    <property type="match status" value="1"/>
</dbReference>
<evidence type="ECO:0000256" key="2">
    <source>
        <dbReference type="SAM" id="MobiDB-lite"/>
    </source>
</evidence>
<evidence type="ECO:0000313" key="3">
    <source>
        <dbReference type="EMBL" id="CCX33342.1"/>
    </source>
</evidence>
<reference evidence="3 4" key="1">
    <citation type="journal article" date="2013" name="PLoS Genet.">
        <title>The genome and development-dependent transcriptomes of Pyronema confluens: a window into fungal evolution.</title>
        <authorList>
            <person name="Traeger S."/>
            <person name="Altegoer F."/>
            <person name="Freitag M."/>
            <person name="Gabaldon T."/>
            <person name="Kempken F."/>
            <person name="Kumar A."/>
            <person name="Marcet-Houben M."/>
            <person name="Poggeler S."/>
            <person name="Stajich J.E."/>
            <person name="Nowrousian M."/>
        </authorList>
    </citation>
    <scope>NUCLEOTIDE SEQUENCE [LARGE SCALE GENOMIC DNA]</scope>
    <source>
        <strain evidence="4">CBS 100304</strain>
        <tissue evidence="3">Vegetative mycelium</tissue>
    </source>
</reference>
<proteinExistence type="predicted"/>
<dbReference type="InterPro" id="IPR015943">
    <property type="entry name" value="WD40/YVTN_repeat-like_dom_sf"/>
</dbReference>
<feature type="repeat" description="WD" evidence="1">
    <location>
        <begin position="381"/>
        <end position="415"/>
    </location>
</feature>
<dbReference type="SUPFAM" id="SSF50978">
    <property type="entry name" value="WD40 repeat-like"/>
    <property type="match status" value="1"/>
</dbReference>
<dbReference type="PANTHER" id="PTHR19847:SF7">
    <property type="entry name" value="DDB1- AND CUL4-ASSOCIATED FACTOR 11"/>
    <property type="match status" value="1"/>
</dbReference>
<protein>
    <submittedName>
        <fullName evidence="3">Similar to LEC14B homolog acc. no. O24467</fullName>
    </submittedName>
</protein>
<dbReference type="PROSITE" id="PS50294">
    <property type="entry name" value="WD_REPEATS_REGION"/>
    <property type="match status" value="2"/>
</dbReference>
<dbReference type="InterPro" id="IPR001680">
    <property type="entry name" value="WD40_rpt"/>
</dbReference>
<dbReference type="PROSITE" id="PS50082">
    <property type="entry name" value="WD_REPEATS_2"/>
    <property type="match status" value="2"/>
</dbReference>
<dbReference type="SMART" id="SM00320">
    <property type="entry name" value="WD40"/>
    <property type="match status" value="7"/>
</dbReference>
<gene>
    <name evidence="3" type="ORF">PCON_01023</name>
</gene>
<sequence>MAQPRPNVIIYEDIMDEDENYESAPEEQEYIEELDSDYEPEEDPVDPYQTDDDEEDDPDNGYMFGDPGFEISDAALLQHLGEHDGGAMQLFLNLLQGGGGQLPNGMRFVVQPPEVVLQEPGPSHIGQGLMVGSDFGSEPASLPNDKNKKWRKSSQQEIFLQREMGAYTSRGQTKSYYQSVAKSYLPESNADFVIENDHHSYIGQFSDDGNFFYSASQDMRIQLYDTQDPLNWKHYKSVLYSGGQWTISDASLSPDNRLLAYASLSSTIFIADTTPGFGETRRFEFADRTAHSMRRNSGIMSVRFSGDGSELLVGAKDTCCYLYDLNVGRPVLRLEGHEDEVNAVCYGDKNSPHIIYSGSDDATIKIWDRRSISDGRPLGVFTGHLEGVTFVHSKGDGRYVLSNGKDQRMKLWDLRMMMDTAQFDNLHQDIKYPPATFDYRNERFRERGNVHHYDKSLVNYRGHKVYRTLIRCYFSPPQSTGSRYVYTGSADGVVRIFNIDSTLAGTIDVHSATEAVRKANEEYVNVQSWYRGYEHNSCCIRDVSWHPSAPVFAATGFQGNHIGVGSISVHSWKGAEKDYCAEKGREDRRARKYEPKIYGKQMQFPVTRGRFMPYSDVDDDDEEEEEDDFPPYN</sequence>
<dbReference type="eggNOG" id="KOG0266">
    <property type="taxonomic scope" value="Eukaryota"/>
</dbReference>
<feature type="region of interest" description="Disordered" evidence="2">
    <location>
        <begin position="611"/>
        <end position="633"/>
    </location>
</feature>
<feature type="region of interest" description="Disordered" evidence="2">
    <location>
        <begin position="1"/>
        <end position="67"/>
    </location>
</feature>
<name>U4LP52_PYROM</name>
<evidence type="ECO:0000313" key="4">
    <source>
        <dbReference type="Proteomes" id="UP000018144"/>
    </source>
</evidence>
<dbReference type="AlphaFoldDB" id="U4LP52"/>
<accession>U4LP52</accession>
<keyword evidence="4" id="KW-1185">Reference proteome</keyword>
<evidence type="ECO:0000256" key="1">
    <source>
        <dbReference type="PROSITE-ProRule" id="PRU00221"/>
    </source>
</evidence>
<dbReference type="EMBL" id="HF936048">
    <property type="protein sequence ID" value="CCX33342.1"/>
    <property type="molecule type" value="Genomic_DNA"/>
</dbReference>
<dbReference type="Pfam" id="PF00400">
    <property type="entry name" value="WD40"/>
    <property type="match status" value="4"/>
</dbReference>